<dbReference type="Proteomes" id="UP000515733">
    <property type="component" value="Chromosome"/>
</dbReference>
<dbReference type="AlphaFoldDB" id="A0A6S6XSS3"/>
<dbReference type="KEGG" id="doe:DENOEST_1878"/>
<accession>A0A6S6XSS3</accession>
<dbReference type="Pfam" id="PF11604">
    <property type="entry name" value="CusF_Ec"/>
    <property type="match status" value="1"/>
</dbReference>
<name>A0A6S6XSS3_9PROT</name>
<dbReference type="InterPro" id="IPR042230">
    <property type="entry name" value="CusF_sf"/>
</dbReference>
<dbReference type="InterPro" id="IPR021647">
    <property type="entry name" value="CusF_Ec"/>
</dbReference>
<evidence type="ECO:0008006" key="3">
    <source>
        <dbReference type="Google" id="ProtNLM"/>
    </source>
</evidence>
<dbReference type="OrthoDB" id="9180744at2"/>
<proteinExistence type="predicted"/>
<gene>
    <name evidence="1" type="ORF">DENOEST_1878</name>
</gene>
<reference evidence="1 2" key="1">
    <citation type="submission" date="2020-03" db="EMBL/GenBank/DDBJ databases">
        <authorList>
            <consortium name="Genoscope - CEA"/>
            <person name="William W."/>
        </authorList>
    </citation>
    <scope>NUCLEOTIDE SEQUENCE [LARGE SCALE GENOMIC DNA]</scope>
    <source>
        <strain evidence="2">DSM 16959</strain>
    </source>
</reference>
<sequence>MKTIAAIAFVVAAGISMPGIAASDHNSHAGHDTMSAKPSADAPLIDGLVKKIDKSAGKVTVSHGPLPNGMPAMTMVFKVKDMAWLDQMKDGGKIRFAADQIYGAMTIVRFVLEQ</sequence>
<dbReference type="EMBL" id="LR778301">
    <property type="protein sequence ID" value="CAB1369043.1"/>
    <property type="molecule type" value="Genomic_DNA"/>
</dbReference>
<evidence type="ECO:0000313" key="1">
    <source>
        <dbReference type="EMBL" id="CAB1369043.1"/>
    </source>
</evidence>
<dbReference type="RefSeq" id="WP_145769051.1">
    <property type="nucleotide sequence ID" value="NZ_LR778301.1"/>
</dbReference>
<organism evidence="1 2">
    <name type="scientific">Denitratisoma oestradiolicum</name>
    <dbReference type="NCBI Taxonomy" id="311182"/>
    <lineage>
        <taxon>Bacteria</taxon>
        <taxon>Pseudomonadati</taxon>
        <taxon>Pseudomonadota</taxon>
        <taxon>Betaproteobacteria</taxon>
        <taxon>Nitrosomonadales</taxon>
        <taxon>Sterolibacteriaceae</taxon>
        <taxon>Denitratisoma</taxon>
    </lineage>
</organism>
<dbReference type="Gene3D" id="2.40.50.320">
    <property type="entry name" value="Copper binding periplasmic protein CusF"/>
    <property type="match status" value="1"/>
</dbReference>
<evidence type="ECO:0000313" key="2">
    <source>
        <dbReference type="Proteomes" id="UP000515733"/>
    </source>
</evidence>
<keyword evidence="2" id="KW-1185">Reference proteome</keyword>
<protein>
    <recommendedName>
        <fullName evidence="3">RND transporter</fullName>
    </recommendedName>
</protein>